<evidence type="ECO:0000313" key="4">
    <source>
        <dbReference type="Proteomes" id="UP000663866"/>
    </source>
</evidence>
<dbReference type="EMBL" id="CAJOBG010002408">
    <property type="protein sequence ID" value="CAF4004899.1"/>
    <property type="molecule type" value="Genomic_DNA"/>
</dbReference>
<feature type="region of interest" description="Disordered" evidence="1">
    <location>
        <begin position="79"/>
        <end position="113"/>
    </location>
</feature>
<name>A0A819NY91_9BILA</name>
<keyword evidence="4" id="KW-1185">Reference proteome</keyword>
<evidence type="ECO:0000256" key="1">
    <source>
        <dbReference type="SAM" id="MobiDB-lite"/>
    </source>
</evidence>
<protein>
    <submittedName>
        <fullName evidence="3">Uncharacterized protein</fullName>
    </submittedName>
</protein>
<comment type="caution">
    <text evidence="3">The sequence shown here is derived from an EMBL/GenBank/DDBJ whole genome shotgun (WGS) entry which is preliminary data.</text>
</comment>
<proteinExistence type="predicted"/>
<feature type="chain" id="PRO_5032652105" evidence="2">
    <location>
        <begin position="18"/>
        <end position="280"/>
    </location>
</feature>
<gene>
    <name evidence="3" type="ORF">OVN521_LOCUS15270</name>
</gene>
<sequence>MIKIVLALILKLQHVLSESSISFCSSSSTNPNKENYRISNLSLQSQGKAPRVTRIVNDVSNISGNNSSKKVLNIECEKSNSANSNSSTTPKPTTNSNSTNTLGRTTNLNSKSGRNKPCWCRSTYTAKIALKLFRLLYPTIGSRAKCDSVSKVPKEQLENIYIYVRGLHRNLNFTRTDMRKAIGTSIRSATCELLKLERHQQQQLNSSQDDENVDSNESDQARNASSDMETFSDGAADIADPDDDDDDDDVDDCENDDDGDNEKEEDFVIDEDIDDEDDHF</sequence>
<feature type="region of interest" description="Disordered" evidence="1">
    <location>
        <begin position="199"/>
        <end position="280"/>
    </location>
</feature>
<feature type="compositionally biased region" description="Acidic residues" evidence="1">
    <location>
        <begin position="208"/>
        <end position="217"/>
    </location>
</feature>
<evidence type="ECO:0000256" key="2">
    <source>
        <dbReference type="SAM" id="SignalP"/>
    </source>
</evidence>
<keyword evidence="2" id="KW-0732">Signal</keyword>
<feature type="signal peptide" evidence="2">
    <location>
        <begin position="1"/>
        <end position="17"/>
    </location>
</feature>
<organism evidence="3 4">
    <name type="scientific">Rotaria magnacalcarata</name>
    <dbReference type="NCBI Taxonomy" id="392030"/>
    <lineage>
        <taxon>Eukaryota</taxon>
        <taxon>Metazoa</taxon>
        <taxon>Spiralia</taxon>
        <taxon>Gnathifera</taxon>
        <taxon>Rotifera</taxon>
        <taxon>Eurotatoria</taxon>
        <taxon>Bdelloidea</taxon>
        <taxon>Philodinida</taxon>
        <taxon>Philodinidae</taxon>
        <taxon>Rotaria</taxon>
    </lineage>
</organism>
<feature type="compositionally biased region" description="Low complexity" evidence="1">
    <location>
        <begin position="79"/>
        <end position="110"/>
    </location>
</feature>
<feature type="compositionally biased region" description="Acidic residues" evidence="1">
    <location>
        <begin position="239"/>
        <end position="280"/>
    </location>
</feature>
<accession>A0A819NY91</accession>
<evidence type="ECO:0000313" key="3">
    <source>
        <dbReference type="EMBL" id="CAF4004899.1"/>
    </source>
</evidence>
<dbReference type="Proteomes" id="UP000663866">
    <property type="component" value="Unassembled WGS sequence"/>
</dbReference>
<reference evidence="3" key="1">
    <citation type="submission" date="2021-02" db="EMBL/GenBank/DDBJ databases">
        <authorList>
            <person name="Nowell W R."/>
        </authorList>
    </citation>
    <scope>NUCLEOTIDE SEQUENCE</scope>
</reference>
<dbReference type="AlphaFoldDB" id="A0A819NY91"/>